<keyword evidence="3" id="KW-1185">Reference proteome</keyword>
<organism evidence="2 3">
    <name type="scientific">Echinicola arenosa</name>
    <dbReference type="NCBI Taxonomy" id="2774144"/>
    <lineage>
        <taxon>Bacteria</taxon>
        <taxon>Pseudomonadati</taxon>
        <taxon>Bacteroidota</taxon>
        <taxon>Cytophagia</taxon>
        <taxon>Cytophagales</taxon>
        <taxon>Cyclobacteriaceae</taxon>
        <taxon>Echinicola</taxon>
    </lineage>
</organism>
<feature type="transmembrane region" description="Helical" evidence="1">
    <location>
        <begin position="6"/>
        <end position="22"/>
    </location>
</feature>
<feature type="transmembrane region" description="Helical" evidence="1">
    <location>
        <begin position="360"/>
        <end position="376"/>
    </location>
</feature>
<name>A0ABR9ANT2_9BACT</name>
<feature type="transmembrane region" description="Helical" evidence="1">
    <location>
        <begin position="332"/>
        <end position="354"/>
    </location>
</feature>
<proteinExistence type="predicted"/>
<reference evidence="2 3" key="1">
    <citation type="submission" date="2020-09" db="EMBL/GenBank/DDBJ databases">
        <title>Echinicola sp. CAU 1574 isolated from sand of Sido Beach.</title>
        <authorList>
            <person name="Kim W."/>
        </authorList>
    </citation>
    <scope>NUCLEOTIDE SEQUENCE [LARGE SCALE GENOMIC DNA]</scope>
    <source>
        <strain evidence="2 3">CAU 1574</strain>
    </source>
</reference>
<evidence type="ECO:0000313" key="3">
    <source>
        <dbReference type="Proteomes" id="UP000647133"/>
    </source>
</evidence>
<keyword evidence="1" id="KW-0812">Transmembrane</keyword>
<sequence>MIGGIVLILILYGVTQPLLTSLKGKQKAVNLQVLNNLYWYHMLFVAIYYTYGQFRNSDSHAYYHNAEFPEVGWMELFSNGTHFIEWLAFPFVQYLHFNYEMMMVLFGWLGYIGFLFFYLFFKENLNLRIKFQGYDIVTLLMFLPNMHFWTSSLGKGSAIFCGIGMLVYGLSYPGHRKVILAVGGFLTYFIRPHIFFAIMIGMGLSFLLGREKMPLYQKVLSVIIGITISVLIYDKLLIYLRLDEDNVWESFVSQTGFTAGQLQHAGSSVDMRSYSLPVKLFTFWFRPLFIDAPNFLGIFVSVENLFCLVYFTKIFQRDFLSFIRQASAMVKMSAVVFISISFSMTFVMSNLGIIIRQKSMIMYFMFFVVVAFLDWKETKRLKRRMKYAQLRTQRKRELEKKWEVMRKGQGV</sequence>
<evidence type="ECO:0000313" key="2">
    <source>
        <dbReference type="EMBL" id="MBD8490448.1"/>
    </source>
</evidence>
<dbReference type="Proteomes" id="UP000647133">
    <property type="component" value="Unassembled WGS sequence"/>
</dbReference>
<feature type="transmembrane region" description="Helical" evidence="1">
    <location>
        <begin position="34"/>
        <end position="51"/>
    </location>
</feature>
<dbReference type="RefSeq" id="WP_192011329.1">
    <property type="nucleotide sequence ID" value="NZ_JACYTQ010000007.1"/>
</dbReference>
<gene>
    <name evidence="2" type="ORF">IFO69_16980</name>
</gene>
<feature type="transmembrane region" description="Helical" evidence="1">
    <location>
        <begin position="292"/>
        <end position="311"/>
    </location>
</feature>
<keyword evidence="1" id="KW-1133">Transmembrane helix</keyword>
<keyword evidence="1" id="KW-0472">Membrane</keyword>
<feature type="transmembrane region" description="Helical" evidence="1">
    <location>
        <begin position="153"/>
        <end position="172"/>
    </location>
</feature>
<feature type="transmembrane region" description="Helical" evidence="1">
    <location>
        <begin position="101"/>
        <end position="121"/>
    </location>
</feature>
<feature type="transmembrane region" description="Helical" evidence="1">
    <location>
        <begin position="219"/>
        <end position="240"/>
    </location>
</feature>
<evidence type="ECO:0000256" key="1">
    <source>
        <dbReference type="SAM" id="Phobius"/>
    </source>
</evidence>
<accession>A0ABR9ANT2</accession>
<dbReference type="EMBL" id="JACYTQ010000007">
    <property type="protein sequence ID" value="MBD8490448.1"/>
    <property type="molecule type" value="Genomic_DNA"/>
</dbReference>
<protein>
    <submittedName>
        <fullName evidence="2">Uncharacterized protein</fullName>
    </submittedName>
</protein>
<feature type="transmembrane region" description="Helical" evidence="1">
    <location>
        <begin position="178"/>
        <end position="207"/>
    </location>
</feature>
<comment type="caution">
    <text evidence="2">The sequence shown here is derived from an EMBL/GenBank/DDBJ whole genome shotgun (WGS) entry which is preliminary data.</text>
</comment>